<keyword evidence="2" id="KW-0560">Oxidoreductase</keyword>
<evidence type="ECO:0000313" key="3">
    <source>
        <dbReference type="EMBL" id="QIE55682.1"/>
    </source>
</evidence>
<dbReference type="GO" id="GO:0016705">
    <property type="term" value="F:oxidoreductase activity, acting on paired donors, with incorporation or reduction of molecular oxygen"/>
    <property type="evidence" value="ECO:0007669"/>
    <property type="project" value="InterPro"/>
</dbReference>
<dbReference type="Proteomes" id="UP000503336">
    <property type="component" value="Chromosome"/>
</dbReference>
<dbReference type="GO" id="GO:0004497">
    <property type="term" value="F:monooxygenase activity"/>
    <property type="evidence" value="ECO:0007669"/>
    <property type="project" value="UniProtKB-KW"/>
</dbReference>
<comment type="similarity">
    <text evidence="1 2">Belongs to the cytochrome P450 family.</text>
</comment>
<dbReference type="GO" id="GO:0020037">
    <property type="term" value="F:heme binding"/>
    <property type="evidence" value="ECO:0007669"/>
    <property type="project" value="InterPro"/>
</dbReference>
<dbReference type="InterPro" id="IPR017972">
    <property type="entry name" value="Cyt_P450_CS"/>
</dbReference>
<evidence type="ECO:0000313" key="4">
    <source>
        <dbReference type="Proteomes" id="UP000503336"/>
    </source>
</evidence>
<dbReference type="GO" id="GO:0005506">
    <property type="term" value="F:iron ion binding"/>
    <property type="evidence" value="ECO:0007669"/>
    <property type="project" value="InterPro"/>
</dbReference>
<keyword evidence="2" id="KW-0503">Monooxygenase</keyword>
<dbReference type="RefSeq" id="WP_165097924.1">
    <property type="nucleotide sequence ID" value="NZ_CP049056.1"/>
</dbReference>
<dbReference type="PROSITE" id="PS00086">
    <property type="entry name" value="CYTOCHROME_P450"/>
    <property type="match status" value="1"/>
</dbReference>
<protein>
    <submittedName>
        <fullName evidence="3">Cytochrome P450</fullName>
    </submittedName>
</protein>
<dbReference type="Pfam" id="PF00067">
    <property type="entry name" value="p450"/>
    <property type="match status" value="1"/>
</dbReference>
<dbReference type="EMBL" id="CP049056">
    <property type="protein sequence ID" value="QIE55682.1"/>
    <property type="molecule type" value="Genomic_DNA"/>
</dbReference>
<accession>A0A7L5BVC2</accession>
<reference evidence="3 4" key="1">
    <citation type="submission" date="2020-02" db="EMBL/GenBank/DDBJ databases">
        <title>complete genome sequence of Rhodobacteraceae bacterium.</title>
        <authorList>
            <person name="Park J."/>
            <person name="Kim Y.-S."/>
            <person name="Kim K.-H."/>
        </authorList>
    </citation>
    <scope>NUCLEOTIDE SEQUENCE [LARGE SCALE GENOMIC DNA]</scope>
    <source>
        <strain evidence="3 4">RR4-56</strain>
    </source>
</reference>
<keyword evidence="2" id="KW-0408">Iron</keyword>
<sequence>MSTAPVYEIDHARFWADPYPDLARMRAGTPIAFVPQLNATLFTRRDAIFECEKNIAVFSSEQPGGLMTALMGENMMRKDGEAHLAERKQMFPAVSPRTVRDRWTAQFREDAQRILDQLAPRGAADLTVDYAMPVSANALRALTGLTSMTPAELDGSSQAMIDGCANYIGDPAVEKRCNRATALIDAHIDRAVPLKEAAPDHSILSVLMQAGQPLSQIRANIKLAISGGQNEPRDAIAGAAWALLSHPEQLALVKKGEVGWDRVFAEYVRWMSPIGMSPRRVARAFEYEGVRFAPEERVFFMFGAANRDPAHFDAPDRFDITRDASAHIAFGAGPHFCAGAWASKALVAEVALPMLFARLKGLRLNGAAKIGGWAFRGPLNAPVAWDAG</sequence>
<dbReference type="AlphaFoldDB" id="A0A7L5BVC2"/>
<dbReference type="PANTHER" id="PTHR46696">
    <property type="entry name" value="P450, PUTATIVE (EUROFUNG)-RELATED"/>
    <property type="match status" value="1"/>
</dbReference>
<dbReference type="PRINTS" id="PR00359">
    <property type="entry name" value="BP450"/>
</dbReference>
<evidence type="ECO:0000256" key="2">
    <source>
        <dbReference type="RuleBase" id="RU000461"/>
    </source>
</evidence>
<keyword evidence="2" id="KW-0479">Metal-binding</keyword>
<dbReference type="KEGG" id="hdh:G5B40_09625"/>
<dbReference type="SUPFAM" id="SSF48264">
    <property type="entry name" value="Cytochrome P450"/>
    <property type="match status" value="1"/>
</dbReference>
<dbReference type="InterPro" id="IPR036396">
    <property type="entry name" value="Cyt_P450_sf"/>
</dbReference>
<keyword evidence="2" id="KW-0349">Heme</keyword>
<keyword evidence="4" id="KW-1185">Reference proteome</keyword>
<dbReference type="InterPro" id="IPR002397">
    <property type="entry name" value="Cyt_P450_B"/>
</dbReference>
<organism evidence="3 4">
    <name type="scientific">Pikeienuella piscinae</name>
    <dbReference type="NCBI Taxonomy" id="2748098"/>
    <lineage>
        <taxon>Bacteria</taxon>
        <taxon>Pseudomonadati</taxon>
        <taxon>Pseudomonadota</taxon>
        <taxon>Alphaproteobacteria</taxon>
        <taxon>Rhodobacterales</taxon>
        <taxon>Paracoccaceae</taxon>
        <taxon>Pikeienuella</taxon>
    </lineage>
</organism>
<evidence type="ECO:0000256" key="1">
    <source>
        <dbReference type="ARBA" id="ARBA00010617"/>
    </source>
</evidence>
<gene>
    <name evidence="3" type="ORF">G5B40_09625</name>
</gene>
<dbReference type="Gene3D" id="1.10.630.10">
    <property type="entry name" value="Cytochrome P450"/>
    <property type="match status" value="1"/>
</dbReference>
<proteinExistence type="inferred from homology"/>
<name>A0A7L5BVC2_9RHOB</name>
<dbReference type="InterPro" id="IPR001128">
    <property type="entry name" value="Cyt_P450"/>
</dbReference>
<dbReference type="PANTHER" id="PTHR46696:SF1">
    <property type="entry name" value="CYTOCHROME P450 YJIB-RELATED"/>
    <property type="match status" value="1"/>
</dbReference>